<dbReference type="AlphaFoldDB" id="A0A6A5H9P6"/>
<evidence type="ECO:0000256" key="1">
    <source>
        <dbReference type="SAM" id="MobiDB-lite"/>
    </source>
</evidence>
<dbReference type="RefSeq" id="XP_053588861.1">
    <property type="nucleotide sequence ID" value="XM_053724667.1"/>
</dbReference>
<sequence>MTLKRLNIFSNPIKNDPFLMEVSPQKLVVPPDGLLKVIIRNPTEDLQNLRLHFDSFYFMVNFGVAEAKQYGETPSCAYCIHELQPGETYSLTIGYSNMGYPIEKAEKCDDPNKPEDHKEVERHRMDPKDNIFYMYDRPEGYLKIVHYKDDYFNSKTEDLHLCKETKQYRDLRYLYQKIRQDQRRRSRWGETIGADGEETWRNFPIGEDMKAYVFGPCPNYNFGRSKEEVMEFWERVLADKCMPKNLEELDTMTEEEIEAMKEEGRREYLVLWRNKRYRMNIAKLQTEIEANWIKQCPCEMPGFYSYEEDENFTIPQTIREKMKKLVVRKNNVENVKTAEEISEITRESKKSKESKESKTTTEETEISVTPEVKSEFKLESKTHQKSVKKDPKQKPLEIKEYPKEKKTSATPQTIPIAEKKKVTQETNKEKSKPMIQNKQIQKKKNKKRNPCCTIA</sequence>
<dbReference type="Proteomes" id="UP000483820">
    <property type="component" value="Chromosome II"/>
</dbReference>
<accession>A0A6A5H9P6</accession>
<protein>
    <submittedName>
        <fullName evidence="2">Uncharacterized protein</fullName>
    </submittedName>
</protein>
<feature type="compositionally biased region" description="Basic residues" evidence="1">
    <location>
        <begin position="440"/>
        <end position="449"/>
    </location>
</feature>
<dbReference type="KEGG" id="crq:GCK72_004416"/>
<feature type="region of interest" description="Disordered" evidence="1">
    <location>
        <begin position="340"/>
        <end position="455"/>
    </location>
</feature>
<organism evidence="2 3">
    <name type="scientific">Caenorhabditis remanei</name>
    <name type="common">Caenorhabditis vulgaris</name>
    <dbReference type="NCBI Taxonomy" id="31234"/>
    <lineage>
        <taxon>Eukaryota</taxon>
        <taxon>Metazoa</taxon>
        <taxon>Ecdysozoa</taxon>
        <taxon>Nematoda</taxon>
        <taxon>Chromadorea</taxon>
        <taxon>Rhabditida</taxon>
        <taxon>Rhabditina</taxon>
        <taxon>Rhabditomorpha</taxon>
        <taxon>Rhabditoidea</taxon>
        <taxon>Rhabditidae</taxon>
        <taxon>Peloderinae</taxon>
        <taxon>Caenorhabditis</taxon>
    </lineage>
</organism>
<feature type="compositionally biased region" description="Basic and acidic residues" evidence="1">
    <location>
        <begin position="372"/>
        <end position="407"/>
    </location>
</feature>
<reference evidence="2 3" key="1">
    <citation type="submission" date="2019-12" db="EMBL/GenBank/DDBJ databases">
        <title>Chromosome-level assembly of the Caenorhabditis remanei genome.</title>
        <authorList>
            <person name="Teterina A.A."/>
            <person name="Willis J.H."/>
            <person name="Phillips P.C."/>
        </authorList>
    </citation>
    <scope>NUCLEOTIDE SEQUENCE [LARGE SCALE GENOMIC DNA]</scope>
    <source>
        <strain evidence="2 3">PX506</strain>
        <tissue evidence="2">Whole organism</tissue>
    </source>
</reference>
<name>A0A6A5H9P6_CAERE</name>
<dbReference type="CTD" id="9826992"/>
<evidence type="ECO:0000313" key="3">
    <source>
        <dbReference type="Proteomes" id="UP000483820"/>
    </source>
</evidence>
<dbReference type="EMBL" id="WUAV01000002">
    <property type="protein sequence ID" value="KAF1764468.1"/>
    <property type="molecule type" value="Genomic_DNA"/>
</dbReference>
<comment type="caution">
    <text evidence="2">The sequence shown here is derived from an EMBL/GenBank/DDBJ whole genome shotgun (WGS) entry which is preliminary data.</text>
</comment>
<feature type="compositionally biased region" description="Basic and acidic residues" evidence="1">
    <location>
        <begin position="340"/>
        <end position="361"/>
    </location>
</feature>
<proteinExistence type="predicted"/>
<feature type="compositionally biased region" description="Basic and acidic residues" evidence="1">
    <location>
        <begin position="417"/>
        <end position="432"/>
    </location>
</feature>
<gene>
    <name evidence="2" type="ORF">GCK72_004416</name>
</gene>
<dbReference type="GeneID" id="9826992"/>
<evidence type="ECO:0000313" key="2">
    <source>
        <dbReference type="EMBL" id="KAF1764468.1"/>
    </source>
</evidence>